<dbReference type="AlphaFoldDB" id="A0A0E3SP87"/>
<evidence type="ECO:0000313" key="3">
    <source>
        <dbReference type="Proteomes" id="UP000033066"/>
    </source>
</evidence>
<dbReference type="KEGG" id="mbak:MSBR3_2845"/>
<dbReference type="OrthoDB" id="205220at2157"/>
<evidence type="ECO:0000256" key="1">
    <source>
        <dbReference type="SAM" id="MobiDB-lite"/>
    </source>
</evidence>
<feature type="region of interest" description="Disordered" evidence="1">
    <location>
        <begin position="1"/>
        <end position="24"/>
    </location>
</feature>
<gene>
    <name evidence="2" type="ORF">MSBR3_2845</name>
</gene>
<dbReference type="HOGENOM" id="CLU_2327323_0_0_2"/>
<dbReference type="EMBL" id="CP009517">
    <property type="protein sequence ID" value="AKB83423.1"/>
    <property type="molecule type" value="Genomic_DNA"/>
</dbReference>
<dbReference type="Pfam" id="PF05800">
    <property type="entry name" value="GvpO"/>
    <property type="match status" value="1"/>
</dbReference>
<dbReference type="RefSeq" id="WP_048109061.1">
    <property type="nucleotide sequence ID" value="NZ_CP009517.1"/>
</dbReference>
<feature type="compositionally biased region" description="Basic residues" evidence="1">
    <location>
        <begin position="1"/>
        <end position="11"/>
    </location>
</feature>
<dbReference type="Proteomes" id="UP000033066">
    <property type="component" value="Chromosome"/>
</dbReference>
<reference evidence="2" key="1">
    <citation type="submission" date="2014-07" db="EMBL/GenBank/DDBJ databases">
        <title>Methanogenic archaea and the global carbon cycle.</title>
        <authorList>
            <person name="Henriksen J.R."/>
            <person name="Luke J."/>
            <person name="Reinhart S."/>
            <person name="Benedict M.N."/>
            <person name="Youngblut N.D."/>
            <person name="Metcalf M.E."/>
            <person name="Whitaker R.J."/>
            <person name="Metcalf W.W."/>
        </authorList>
    </citation>
    <scope>NUCLEOTIDE SEQUENCE [LARGE SCALE GENOMIC DNA]</scope>
    <source>
        <strain evidence="2">3</strain>
    </source>
</reference>
<dbReference type="GeneID" id="24790477"/>
<dbReference type="PATRIC" id="fig|1434107.4.peg.3612"/>
<protein>
    <submittedName>
        <fullName evidence="2">Uncharacterized protein</fullName>
    </submittedName>
</protein>
<organism evidence="2 3">
    <name type="scientific">Methanosarcina barkeri 3</name>
    <dbReference type="NCBI Taxonomy" id="1434107"/>
    <lineage>
        <taxon>Archaea</taxon>
        <taxon>Methanobacteriati</taxon>
        <taxon>Methanobacteriota</taxon>
        <taxon>Stenosarchaea group</taxon>
        <taxon>Methanomicrobia</taxon>
        <taxon>Methanosarcinales</taxon>
        <taxon>Methanosarcinaceae</taxon>
        <taxon>Methanosarcina</taxon>
    </lineage>
</organism>
<dbReference type="STRING" id="1434107.MSBR3_2845"/>
<keyword evidence="3" id="KW-1185">Reference proteome</keyword>
<accession>A0A0E3SP87</accession>
<dbReference type="InterPro" id="IPR008634">
    <property type="entry name" value="Gas-vesicle_GvpO"/>
</dbReference>
<evidence type="ECO:0000313" key="2">
    <source>
        <dbReference type="EMBL" id="AKB83423.1"/>
    </source>
</evidence>
<sequence>MELKSGKKIRGKEKGEEMNSNVKENQTRTISLIEDLDKAIFVIEKITRKKAEGVVSVSREEDITKFIVEVLERKSIPDTQDILSIYEMNFNSSMEIMDYNKIGMRRRSDMFVQEED</sequence>
<dbReference type="GO" id="GO:0031412">
    <property type="term" value="P:gas vesicle organization"/>
    <property type="evidence" value="ECO:0007669"/>
    <property type="project" value="InterPro"/>
</dbReference>
<proteinExistence type="predicted"/>
<name>A0A0E3SP87_METBA</name>